<evidence type="ECO:0000256" key="6">
    <source>
        <dbReference type="PROSITE-ProRule" id="PRU10141"/>
    </source>
</evidence>
<dbReference type="PROSITE" id="PS00109">
    <property type="entry name" value="PROTEIN_KINASE_TYR"/>
    <property type="match status" value="1"/>
</dbReference>
<reference evidence="8 10" key="2">
    <citation type="journal article" date="2013" name="Nature">
        <title>Insights into bilaterian evolution from three spiralian genomes.</title>
        <authorList>
            <person name="Simakov O."/>
            <person name="Marletaz F."/>
            <person name="Cho S.J."/>
            <person name="Edsinger-Gonzales E."/>
            <person name="Havlak P."/>
            <person name="Hellsten U."/>
            <person name="Kuo D.H."/>
            <person name="Larsson T."/>
            <person name="Lv J."/>
            <person name="Arendt D."/>
            <person name="Savage R."/>
            <person name="Osoegawa K."/>
            <person name="de Jong P."/>
            <person name="Grimwood J."/>
            <person name="Chapman J.A."/>
            <person name="Shapiro H."/>
            <person name="Aerts A."/>
            <person name="Otillar R.P."/>
            <person name="Terry A.Y."/>
            <person name="Boore J.L."/>
            <person name="Grigoriev I.V."/>
            <person name="Lindberg D.R."/>
            <person name="Seaver E.C."/>
            <person name="Weisblat D.A."/>
            <person name="Putnam N.H."/>
            <person name="Rokhsar D.S."/>
        </authorList>
    </citation>
    <scope>NUCLEOTIDE SEQUENCE</scope>
</reference>
<protein>
    <recommendedName>
        <fullName evidence="7">Protein kinase domain-containing protein</fullName>
    </recommendedName>
</protein>
<accession>T1G6L0</accession>
<reference evidence="9" key="3">
    <citation type="submission" date="2015-06" db="UniProtKB">
        <authorList>
            <consortium name="EnsemblMetazoa"/>
        </authorList>
    </citation>
    <scope>IDENTIFICATION</scope>
</reference>
<gene>
    <name evidence="9" type="primary">20216707</name>
    <name evidence="8" type="ORF">HELRODRAFT_87050</name>
</gene>
<feature type="binding site" evidence="4 6">
    <location>
        <position position="69"/>
    </location>
    <ligand>
        <name>ATP</name>
        <dbReference type="ChEBI" id="CHEBI:30616"/>
    </ligand>
</feature>
<keyword evidence="10" id="KW-1185">Reference proteome</keyword>
<dbReference type="OMA" id="NCHEMIS"/>
<dbReference type="STRING" id="6412.T1G6L0"/>
<dbReference type="Pfam" id="PF07714">
    <property type="entry name" value="PK_Tyr_Ser-Thr"/>
    <property type="match status" value="1"/>
</dbReference>
<evidence type="ECO:0000256" key="5">
    <source>
        <dbReference type="PIRSR" id="PIRSR000615-3"/>
    </source>
</evidence>
<dbReference type="InterPro" id="IPR017441">
    <property type="entry name" value="Protein_kinase_ATP_BS"/>
</dbReference>
<evidence type="ECO:0000256" key="1">
    <source>
        <dbReference type="ARBA" id="ARBA00004167"/>
    </source>
</evidence>
<dbReference type="GO" id="GO:0004714">
    <property type="term" value="F:transmembrane receptor protein tyrosine kinase activity"/>
    <property type="evidence" value="ECO:0000318"/>
    <property type="project" value="GO_Central"/>
</dbReference>
<keyword evidence="4 6" id="KW-0067">ATP-binding</keyword>
<feature type="binding site" evidence="5">
    <location>
        <position position="199"/>
    </location>
    <ligand>
        <name>Mg(2+)</name>
        <dbReference type="ChEBI" id="CHEBI:18420"/>
    </ligand>
</feature>
<dbReference type="Proteomes" id="UP000015101">
    <property type="component" value="Unassembled WGS sequence"/>
</dbReference>
<dbReference type="OrthoDB" id="3256376at2759"/>
<keyword evidence="4 6" id="KW-0547">Nucleotide-binding</keyword>
<dbReference type="PIRSF" id="PIRSF000615">
    <property type="entry name" value="TyrPK_CSF1-R"/>
    <property type="match status" value="1"/>
</dbReference>
<dbReference type="InterPro" id="IPR000719">
    <property type="entry name" value="Prot_kinase_dom"/>
</dbReference>
<dbReference type="GeneID" id="20216707"/>
<evidence type="ECO:0000259" key="7">
    <source>
        <dbReference type="PROSITE" id="PS50011"/>
    </source>
</evidence>
<keyword evidence="5" id="KW-0479">Metal-binding</keyword>
<dbReference type="RefSeq" id="XP_009026609.1">
    <property type="nucleotide sequence ID" value="XM_009028361.1"/>
</dbReference>
<dbReference type="HOGENOM" id="CLU_000288_7_40_1"/>
<dbReference type="GO" id="GO:0046872">
    <property type="term" value="F:metal ion binding"/>
    <property type="evidence" value="ECO:0007669"/>
    <property type="project" value="UniProtKB-KW"/>
</dbReference>
<dbReference type="InterPro" id="IPR001245">
    <property type="entry name" value="Ser-Thr/Tyr_kinase_cat_dom"/>
</dbReference>
<keyword evidence="5" id="KW-0460">Magnesium</keyword>
<comment type="subcellular location">
    <subcellularLocation>
        <location evidence="1">Membrane</location>
        <topology evidence="1">Single-pass membrane protein</topology>
    </subcellularLocation>
</comment>
<evidence type="ECO:0000256" key="3">
    <source>
        <dbReference type="PIRSR" id="PIRSR000615-1"/>
    </source>
</evidence>
<dbReference type="Gene3D" id="3.30.200.20">
    <property type="entry name" value="Phosphorylase Kinase, domain 1"/>
    <property type="match status" value="1"/>
</dbReference>
<feature type="binding site" evidence="4">
    <location>
        <begin position="49"/>
        <end position="56"/>
    </location>
    <ligand>
        <name>ATP</name>
        <dbReference type="ChEBI" id="CHEBI:30616"/>
    </ligand>
</feature>
<dbReference type="EMBL" id="AMQM01006882">
    <property type="status" value="NOT_ANNOTATED_CDS"/>
    <property type="molecule type" value="Genomic_DNA"/>
</dbReference>
<dbReference type="SMART" id="SM00219">
    <property type="entry name" value="TyrKc"/>
    <property type="match status" value="1"/>
</dbReference>
<dbReference type="GO" id="GO:0005886">
    <property type="term" value="C:plasma membrane"/>
    <property type="evidence" value="ECO:0000318"/>
    <property type="project" value="GO_Central"/>
</dbReference>
<evidence type="ECO:0000313" key="9">
    <source>
        <dbReference type="EnsemblMetazoa" id="HelroP87050"/>
    </source>
</evidence>
<dbReference type="GO" id="GO:0043235">
    <property type="term" value="C:receptor complex"/>
    <property type="evidence" value="ECO:0000318"/>
    <property type="project" value="GO_Central"/>
</dbReference>
<feature type="binding site" evidence="5">
    <location>
        <position position="186"/>
    </location>
    <ligand>
        <name>Mg(2+)</name>
        <dbReference type="ChEBI" id="CHEBI:18420"/>
    </ligand>
</feature>
<comment type="catalytic activity">
    <reaction evidence="2">
        <text>L-tyrosyl-[protein] + ATP = O-phospho-L-tyrosyl-[protein] + ADP + H(+)</text>
        <dbReference type="Rhea" id="RHEA:10596"/>
        <dbReference type="Rhea" id="RHEA-COMP:10136"/>
        <dbReference type="Rhea" id="RHEA-COMP:20101"/>
        <dbReference type="ChEBI" id="CHEBI:15378"/>
        <dbReference type="ChEBI" id="CHEBI:30616"/>
        <dbReference type="ChEBI" id="CHEBI:46858"/>
        <dbReference type="ChEBI" id="CHEBI:61978"/>
        <dbReference type="ChEBI" id="CHEBI:456216"/>
        <dbReference type="EC" id="2.7.10.1"/>
    </reaction>
</comment>
<reference evidence="10" key="1">
    <citation type="submission" date="2012-12" db="EMBL/GenBank/DDBJ databases">
        <authorList>
            <person name="Hellsten U."/>
            <person name="Grimwood J."/>
            <person name="Chapman J.A."/>
            <person name="Shapiro H."/>
            <person name="Aerts A."/>
            <person name="Otillar R.P."/>
            <person name="Terry A.Y."/>
            <person name="Boore J.L."/>
            <person name="Simakov O."/>
            <person name="Marletaz F."/>
            <person name="Cho S.-J."/>
            <person name="Edsinger-Gonzales E."/>
            <person name="Havlak P."/>
            <person name="Kuo D.-H."/>
            <person name="Larsson T."/>
            <person name="Lv J."/>
            <person name="Arendt D."/>
            <person name="Savage R."/>
            <person name="Osoegawa K."/>
            <person name="de Jong P."/>
            <person name="Lindberg D.R."/>
            <person name="Seaver E.C."/>
            <person name="Weisblat D.A."/>
            <person name="Putnam N.H."/>
            <person name="Grigoriev I.V."/>
            <person name="Rokhsar D.S."/>
        </authorList>
    </citation>
    <scope>NUCLEOTIDE SEQUENCE</scope>
</reference>
<dbReference type="PANTHER" id="PTHR24416">
    <property type="entry name" value="TYROSINE-PROTEIN KINASE RECEPTOR"/>
    <property type="match status" value="1"/>
</dbReference>
<dbReference type="InterPro" id="IPR011009">
    <property type="entry name" value="Kinase-like_dom_sf"/>
</dbReference>
<dbReference type="PROSITE" id="PS50011">
    <property type="entry name" value="PROTEIN_KINASE_DOM"/>
    <property type="match status" value="1"/>
</dbReference>
<dbReference type="GO" id="GO:0007169">
    <property type="term" value="P:cell surface receptor protein tyrosine kinase signaling pathway"/>
    <property type="evidence" value="ECO:0000318"/>
    <property type="project" value="GO_Central"/>
</dbReference>
<organism evidence="9 10">
    <name type="scientific">Helobdella robusta</name>
    <name type="common">Californian leech</name>
    <dbReference type="NCBI Taxonomy" id="6412"/>
    <lineage>
        <taxon>Eukaryota</taxon>
        <taxon>Metazoa</taxon>
        <taxon>Spiralia</taxon>
        <taxon>Lophotrochozoa</taxon>
        <taxon>Annelida</taxon>
        <taxon>Clitellata</taxon>
        <taxon>Hirudinea</taxon>
        <taxon>Rhynchobdellida</taxon>
        <taxon>Glossiphoniidae</taxon>
        <taxon>Helobdella</taxon>
    </lineage>
</organism>
<evidence type="ECO:0000313" key="10">
    <source>
        <dbReference type="Proteomes" id="UP000015101"/>
    </source>
</evidence>
<dbReference type="PRINTS" id="PR00109">
    <property type="entry name" value="TYRKINASE"/>
</dbReference>
<dbReference type="InterPro" id="IPR050122">
    <property type="entry name" value="RTK"/>
</dbReference>
<feature type="active site" description="Proton acceptor" evidence="3">
    <location>
        <position position="181"/>
    </location>
</feature>
<dbReference type="SUPFAM" id="SSF56112">
    <property type="entry name" value="Protein kinase-like (PK-like)"/>
    <property type="match status" value="1"/>
</dbReference>
<dbReference type="KEGG" id="hro:HELRODRAFT_87050"/>
<name>T1G6L0_HELRO</name>
<sequence>MHTYIHILGAIVRQRDSISTVTTAAAYATTPTDGWEIDPAELELGQELGQGAFGRVITGFYKKKRVAIKVLKESIPDLYREDLLREIALLKSIGIHPCIVSMLGASTVKEPIALVMEYMPYGNLLEFLRFNRELVCIHCMTDPMTNQKEVWEITSKCLISWVRQIAVAMEYLSSKQYVHRDLAARNILLGINKSVKLCDFGLARLIFHGDPHYFRRTNGRLPFKWMALESIKDRLYTSKSDVWSFGILLWEIATFGAAPYPNIPVGELYRYLGEGYRMPQPYNCSEELYQLMYSCWSTSPDDRPTFSDLRCKLETMLTKDVEYLDLDLANFQASFLACDGRDDKDGVELHKESFIEDNNVFEGLNLESV</sequence>
<evidence type="ECO:0000313" key="8">
    <source>
        <dbReference type="EMBL" id="ESN95228.1"/>
    </source>
</evidence>
<feature type="domain" description="Protein kinase" evidence="7">
    <location>
        <begin position="42"/>
        <end position="324"/>
    </location>
</feature>
<dbReference type="AlphaFoldDB" id="T1G6L0"/>
<dbReference type="Gene3D" id="1.10.510.10">
    <property type="entry name" value="Transferase(Phosphotransferase) domain 1"/>
    <property type="match status" value="1"/>
</dbReference>
<dbReference type="EMBL" id="KB097536">
    <property type="protein sequence ID" value="ESN95228.1"/>
    <property type="molecule type" value="Genomic_DNA"/>
</dbReference>
<dbReference type="FunFam" id="1.10.510.10:FF:002247">
    <property type="match status" value="1"/>
</dbReference>
<dbReference type="eggNOG" id="KOG0200">
    <property type="taxonomic scope" value="Eukaryota"/>
</dbReference>
<evidence type="ECO:0000256" key="4">
    <source>
        <dbReference type="PIRSR" id="PIRSR000615-2"/>
    </source>
</evidence>
<dbReference type="InterPro" id="IPR008266">
    <property type="entry name" value="Tyr_kinase_AS"/>
</dbReference>
<evidence type="ECO:0000256" key="2">
    <source>
        <dbReference type="ARBA" id="ARBA00051243"/>
    </source>
</evidence>
<dbReference type="EnsemblMetazoa" id="HelroT87050">
    <property type="protein sequence ID" value="HelroP87050"/>
    <property type="gene ID" value="HelroG87050"/>
</dbReference>
<dbReference type="InParanoid" id="T1G6L0"/>
<dbReference type="CDD" id="cd00192">
    <property type="entry name" value="PTKc"/>
    <property type="match status" value="1"/>
</dbReference>
<dbReference type="CTD" id="20216707"/>
<dbReference type="PROSITE" id="PS00107">
    <property type="entry name" value="PROTEIN_KINASE_ATP"/>
    <property type="match status" value="1"/>
</dbReference>
<dbReference type="GO" id="GO:0005524">
    <property type="term" value="F:ATP binding"/>
    <property type="evidence" value="ECO:0007669"/>
    <property type="project" value="UniProtKB-UniRule"/>
</dbReference>
<dbReference type="PANTHER" id="PTHR24416:SF620">
    <property type="entry name" value="TYROSINE-PROTEIN KINASE RECEPTOR TORSO"/>
    <property type="match status" value="1"/>
</dbReference>
<feature type="binding site" evidence="4">
    <location>
        <position position="185"/>
    </location>
    <ligand>
        <name>ATP</name>
        <dbReference type="ChEBI" id="CHEBI:30616"/>
    </ligand>
</feature>
<proteinExistence type="predicted"/>
<dbReference type="InterPro" id="IPR020635">
    <property type="entry name" value="Tyr_kinase_cat_dom"/>
</dbReference>